<accession>A0A6A6VGN2</accession>
<dbReference type="OrthoDB" id="3719074at2759"/>
<proteinExistence type="predicted"/>
<dbReference type="Proteomes" id="UP000799440">
    <property type="component" value="Unassembled WGS sequence"/>
</dbReference>
<evidence type="ECO:0000313" key="1">
    <source>
        <dbReference type="EMBL" id="KAF2749323.1"/>
    </source>
</evidence>
<dbReference type="AlphaFoldDB" id="A0A6A6VGN2"/>
<name>A0A6A6VGN2_9PLEO</name>
<keyword evidence="2" id="KW-1185">Reference proteome</keyword>
<dbReference type="EMBL" id="MU006566">
    <property type="protein sequence ID" value="KAF2749323.1"/>
    <property type="molecule type" value="Genomic_DNA"/>
</dbReference>
<gene>
    <name evidence="1" type="ORF">M011DRAFT_439726</name>
</gene>
<reference evidence="1" key="1">
    <citation type="journal article" date="2020" name="Stud. Mycol.">
        <title>101 Dothideomycetes genomes: a test case for predicting lifestyles and emergence of pathogens.</title>
        <authorList>
            <person name="Haridas S."/>
            <person name="Albert R."/>
            <person name="Binder M."/>
            <person name="Bloem J."/>
            <person name="Labutti K."/>
            <person name="Salamov A."/>
            <person name="Andreopoulos B."/>
            <person name="Baker S."/>
            <person name="Barry K."/>
            <person name="Bills G."/>
            <person name="Bluhm B."/>
            <person name="Cannon C."/>
            <person name="Castanera R."/>
            <person name="Culley D."/>
            <person name="Daum C."/>
            <person name="Ezra D."/>
            <person name="Gonzalez J."/>
            <person name="Henrissat B."/>
            <person name="Kuo A."/>
            <person name="Liang C."/>
            <person name="Lipzen A."/>
            <person name="Lutzoni F."/>
            <person name="Magnuson J."/>
            <person name="Mondo S."/>
            <person name="Nolan M."/>
            <person name="Ohm R."/>
            <person name="Pangilinan J."/>
            <person name="Park H.-J."/>
            <person name="Ramirez L."/>
            <person name="Alfaro M."/>
            <person name="Sun H."/>
            <person name="Tritt A."/>
            <person name="Yoshinaga Y."/>
            <person name="Zwiers L.-H."/>
            <person name="Turgeon B."/>
            <person name="Goodwin S."/>
            <person name="Spatafora J."/>
            <person name="Crous P."/>
            <person name="Grigoriev I."/>
        </authorList>
    </citation>
    <scope>NUCLEOTIDE SEQUENCE</scope>
    <source>
        <strain evidence="1">CBS 119925</strain>
    </source>
</reference>
<organism evidence="1 2">
    <name type="scientific">Sporormia fimetaria CBS 119925</name>
    <dbReference type="NCBI Taxonomy" id="1340428"/>
    <lineage>
        <taxon>Eukaryota</taxon>
        <taxon>Fungi</taxon>
        <taxon>Dikarya</taxon>
        <taxon>Ascomycota</taxon>
        <taxon>Pezizomycotina</taxon>
        <taxon>Dothideomycetes</taxon>
        <taxon>Pleosporomycetidae</taxon>
        <taxon>Pleosporales</taxon>
        <taxon>Sporormiaceae</taxon>
        <taxon>Sporormia</taxon>
    </lineage>
</organism>
<protein>
    <submittedName>
        <fullName evidence="1">Uncharacterized protein</fullName>
    </submittedName>
</protein>
<evidence type="ECO:0000313" key="2">
    <source>
        <dbReference type="Proteomes" id="UP000799440"/>
    </source>
</evidence>
<sequence length="523" mass="60191">MRRPISATWLSCRAFSEAAQGELFRTPVITDDKTWAEPIKRIQYRTEIREGRPCSFKAHLMIFRFVRSLLMKPWLADIVRHLRLEIVNQHYGTGVEVEAAYNHLSIGLDLTNKEIKHIFERNSVTKMAGLKGAGYFRRCVWEHDVEQYITGSWAGLALAKLENLESLTLATDIAGRHSMLDGASPFGALFGGYFISHAAPEDKWCPYTGEELGSSRQKLESSEFKHLAFIPGLRNLLSLRIEGYAPIDFHGLEYLSNTHELDLFVYPNGTHRSGVRPNEIELHKQERRDLRRQFTHIRALCLDANIAYLHCRAADFLECLRPLLHCFDIAHLGIYGEQDISDYTNGRLDSQLQPWFHDQSTSLWDLVDILEPFKGQEACLRSLALPGGFWTLPRSKQRNPIPFRRDFPRLHNLCVPEAAVFGIPGSADYRYPDSLLAPEYEPPRTALEVLPRKLEMLTVLEVRPHRRVVEWLSLCHEWAGSTLRLRQLVVVLVRDEEGRPLDREVFGPVLLENWDGDMEMWVL</sequence>